<organism evidence="1 2">
    <name type="scientific">Asparagus officinalis</name>
    <name type="common">Garden asparagus</name>
    <dbReference type="NCBI Taxonomy" id="4686"/>
    <lineage>
        <taxon>Eukaryota</taxon>
        <taxon>Viridiplantae</taxon>
        <taxon>Streptophyta</taxon>
        <taxon>Embryophyta</taxon>
        <taxon>Tracheophyta</taxon>
        <taxon>Spermatophyta</taxon>
        <taxon>Magnoliopsida</taxon>
        <taxon>Liliopsida</taxon>
        <taxon>Asparagales</taxon>
        <taxon>Asparagaceae</taxon>
        <taxon>Asparagoideae</taxon>
        <taxon>Asparagus</taxon>
    </lineage>
</organism>
<reference evidence="2" key="1">
    <citation type="journal article" date="2017" name="Nat. Commun.">
        <title>The asparagus genome sheds light on the origin and evolution of a young Y chromosome.</title>
        <authorList>
            <person name="Harkess A."/>
            <person name="Zhou J."/>
            <person name="Xu C."/>
            <person name="Bowers J.E."/>
            <person name="Van der Hulst R."/>
            <person name="Ayyampalayam S."/>
            <person name="Mercati F."/>
            <person name="Riccardi P."/>
            <person name="McKain M.R."/>
            <person name="Kakrana A."/>
            <person name="Tang H."/>
            <person name="Ray J."/>
            <person name="Groenendijk J."/>
            <person name="Arikit S."/>
            <person name="Mathioni S.M."/>
            <person name="Nakano M."/>
            <person name="Shan H."/>
            <person name="Telgmann-Rauber A."/>
            <person name="Kanno A."/>
            <person name="Yue Z."/>
            <person name="Chen H."/>
            <person name="Li W."/>
            <person name="Chen Y."/>
            <person name="Xu X."/>
            <person name="Zhang Y."/>
            <person name="Luo S."/>
            <person name="Chen H."/>
            <person name="Gao J."/>
            <person name="Mao Z."/>
            <person name="Pires J.C."/>
            <person name="Luo M."/>
            <person name="Kudrna D."/>
            <person name="Wing R.A."/>
            <person name="Meyers B.C."/>
            <person name="Yi K."/>
            <person name="Kong H."/>
            <person name="Lavrijsen P."/>
            <person name="Sunseri F."/>
            <person name="Falavigna A."/>
            <person name="Ye Y."/>
            <person name="Leebens-Mack J.H."/>
            <person name="Chen G."/>
        </authorList>
    </citation>
    <scope>NUCLEOTIDE SEQUENCE [LARGE SCALE GENOMIC DNA]</scope>
    <source>
        <strain evidence="2">cv. DH0086</strain>
    </source>
</reference>
<dbReference type="EMBL" id="CM007382">
    <property type="protein sequence ID" value="ONK78219.1"/>
    <property type="molecule type" value="Genomic_DNA"/>
</dbReference>
<keyword evidence="2" id="KW-1185">Reference proteome</keyword>
<dbReference type="Gramene" id="ONK78219">
    <property type="protein sequence ID" value="ONK78219"/>
    <property type="gene ID" value="A4U43_C02F15860"/>
</dbReference>
<accession>A0A5P1FML5</accession>
<evidence type="ECO:0000313" key="2">
    <source>
        <dbReference type="Proteomes" id="UP000243459"/>
    </source>
</evidence>
<evidence type="ECO:0000313" key="1">
    <source>
        <dbReference type="EMBL" id="ONK78219.1"/>
    </source>
</evidence>
<proteinExistence type="predicted"/>
<protein>
    <submittedName>
        <fullName evidence="1">Uncharacterized protein</fullName>
    </submittedName>
</protein>
<name>A0A5P1FML5_ASPOF</name>
<dbReference type="AlphaFoldDB" id="A0A5P1FML5"/>
<dbReference type="Proteomes" id="UP000243459">
    <property type="component" value="Chromosome 2"/>
</dbReference>
<gene>
    <name evidence="1" type="ORF">A4U43_C02F15860</name>
</gene>
<sequence>MDIFEDKSFKLKDFFILAGEEYEEDEVVDADSRPPLFLQDGAVLCDACFNSKRPEKRYFLPGNDLKAHILAVHHGRRMACGWLCIMEEECHAAAGISSLTRGRRISTKPNSTIESVTVAHISSSSCI</sequence>